<feature type="region of interest" description="Disordered" evidence="1">
    <location>
        <begin position="152"/>
        <end position="245"/>
    </location>
</feature>
<evidence type="ECO:0000256" key="1">
    <source>
        <dbReference type="SAM" id="MobiDB-lite"/>
    </source>
</evidence>
<feature type="compositionally biased region" description="Basic and acidic residues" evidence="1">
    <location>
        <begin position="211"/>
        <end position="225"/>
    </location>
</feature>
<gene>
    <name evidence="2" type="ORF">PLOB_00050197</name>
</gene>
<feature type="compositionally biased region" description="Polar residues" evidence="1">
    <location>
        <begin position="235"/>
        <end position="245"/>
    </location>
</feature>
<dbReference type="Proteomes" id="UP001159405">
    <property type="component" value="Unassembled WGS sequence"/>
</dbReference>
<protein>
    <submittedName>
        <fullName evidence="2">Uncharacterized protein</fullName>
    </submittedName>
</protein>
<keyword evidence="3" id="KW-1185">Reference proteome</keyword>
<feature type="compositionally biased region" description="Basic and acidic residues" evidence="1">
    <location>
        <begin position="152"/>
        <end position="168"/>
    </location>
</feature>
<evidence type="ECO:0000313" key="2">
    <source>
        <dbReference type="EMBL" id="CAH3154831.1"/>
    </source>
</evidence>
<proteinExistence type="predicted"/>
<name>A0ABN8Q0Q3_9CNID</name>
<comment type="caution">
    <text evidence="2">The sequence shown here is derived from an EMBL/GenBank/DDBJ whole genome shotgun (WGS) entry which is preliminary data.</text>
</comment>
<dbReference type="EMBL" id="CALNXK010000099">
    <property type="protein sequence ID" value="CAH3154831.1"/>
    <property type="molecule type" value="Genomic_DNA"/>
</dbReference>
<accession>A0ABN8Q0Q3</accession>
<organism evidence="2 3">
    <name type="scientific">Porites lobata</name>
    <dbReference type="NCBI Taxonomy" id="104759"/>
    <lineage>
        <taxon>Eukaryota</taxon>
        <taxon>Metazoa</taxon>
        <taxon>Cnidaria</taxon>
        <taxon>Anthozoa</taxon>
        <taxon>Hexacorallia</taxon>
        <taxon>Scleractinia</taxon>
        <taxon>Fungiina</taxon>
        <taxon>Poritidae</taxon>
        <taxon>Porites</taxon>
    </lineage>
</organism>
<sequence>MEELLQLNGVTQRLLPLCLAPSQVRLQSHYDSTPVCILRYRPTKEAAEILRELMSECSDVLSQCHIHVALKGSQFDNEVCRHHARQSENGADVEVRVYQPTMSSANMVVGDIISGDDLMTVNVRRAVGEAIVAAQAVRCQRDLIVETRNLRERQDREARASEMADRAHAQKKLPAVEIGEDKGEDDDEEESLDATVVDTEEVRKRRIVHFKQKEGPRDPKIPKKDDDDDEDANDSTTVTLRTSGN</sequence>
<evidence type="ECO:0000313" key="3">
    <source>
        <dbReference type="Proteomes" id="UP001159405"/>
    </source>
</evidence>
<feature type="compositionally biased region" description="Acidic residues" evidence="1">
    <location>
        <begin position="182"/>
        <end position="192"/>
    </location>
</feature>
<reference evidence="2 3" key="1">
    <citation type="submission" date="2022-05" db="EMBL/GenBank/DDBJ databases">
        <authorList>
            <consortium name="Genoscope - CEA"/>
            <person name="William W."/>
        </authorList>
    </citation>
    <scope>NUCLEOTIDE SEQUENCE [LARGE SCALE GENOMIC DNA]</scope>
</reference>